<comment type="caution">
    <text evidence="7">The sequence shown here is derived from an EMBL/GenBank/DDBJ whole genome shotgun (WGS) entry which is preliminary data.</text>
</comment>
<keyword evidence="8" id="KW-1185">Reference proteome</keyword>
<dbReference type="SUPFAM" id="SSF51161">
    <property type="entry name" value="Trimeric LpxA-like enzymes"/>
    <property type="match status" value="1"/>
</dbReference>
<dbReference type="InterPro" id="IPR001451">
    <property type="entry name" value="Hexapep"/>
</dbReference>
<evidence type="ECO:0000256" key="4">
    <source>
        <dbReference type="ARBA" id="ARBA00055587"/>
    </source>
</evidence>
<dbReference type="InterPro" id="IPR024688">
    <property type="entry name" value="Mac_dom"/>
</dbReference>
<dbReference type="GO" id="GO:0016407">
    <property type="term" value="F:acetyltransferase activity"/>
    <property type="evidence" value="ECO:0007669"/>
    <property type="project" value="InterPro"/>
</dbReference>
<reference evidence="7 8" key="1">
    <citation type="submission" date="2021-05" db="EMBL/GenBank/DDBJ databases">
        <title>A Polyphasic approach of four new species of the genus Ohtaekwangia: Ohtaekwangia histidinii sp. nov., Ohtaekwangia cretensis sp. nov., Ohtaekwangia indiensis sp. nov., Ohtaekwangia reichenbachii sp. nov. from diverse environment.</title>
        <authorList>
            <person name="Octaviana S."/>
        </authorList>
    </citation>
    <scope>NUCLEOTIDE SEQUENCE [LARGE SCALE GENOMIC DNA]</scope>
    <source>
        <strain evidence="7 8">PWU5</strain>
    </source>
</reference>
<evidence type="ECO:0000313" key="7">
    <source>
        <dbReference type="EMBL" id="MBT1711969.1"/>
    </source>
</evidence>
<evidence type="ECO:0000256" key="2">
    <source>
        <dbReference type="ARBA" id="ARBA00022679"/>
    </source>
</evidence>
<dbReference type="InterPro" id="IPR051159">
    <property type="entry name" value="Hexapeptide_acetyltransf"/>
</dbReference>
<dbReference type="Pfam" id="PF12464">
    <property type="entry name" value="Mac"/>
    <property type="match status" value="1"/>
</dbReference>
<gene>
    <name evidence="7" type="ORF">KK062_27245</name>
</gene>
<evidence type="ECO:0000259" key="6">
    <source>
        <dbReference type="SMART" id="SM01266"/>
    </source>
</evidence>
<organism evidence="7 8">
    <name type="scientific">Dawidia cretensis</name>
    <dbReference type="NCBI Taxonomy" id="2782350"/>
    <lineage>
        <taxon>Bacteria</taxon>
        <taxon>Pseudomonadati</taxon>
        <taxon>Bacteroidota</taxon>
        <taxon>Cytophagia</taxon>
        <taxon>Cytophagales</taxon>
        <taxon>Chryseotaleaceae</taxon>
        <taxon>Dawidia</taxon>
    </lineage>
</organism>
<comment type="function">
    <text evidence="4">Acetyltransferase implicated in the O-acetylation of Nod factors.</text>
</comment>
<dbReference type="CDD" id="cd03357">
    <property type="entry name" value="LbH_MAT_GAT"/>
    <property type="match status" value="1"/>
</dbReference>
<dbReference type="PANTHER" id="PTHR23416">
    <property type="entry name" value="SIALIC ACID SYNTHASE-RELATED"/>
    <property type="match status" value="1"/>
</dbReference>
<feature type="domain" description="Maltose/galactoside acetyltransferase" evidence="6">
    <location>
        <begin position="5"/>
        <end position="59"/>
    </location>
</feature>
<dbReference type="Pfam" id="PF00132">
    <property type="entry name" value="Hexapep"/>
    <property type="match status" value="1"/>
</dbReference>
<dbReference type="FunFam" id="2.160.10.10:FF:000025">
    <property type="entry name" value="Hexapeptide-repeat containing-acetyltransferase"/>
    <property type="match status" value="1"/>
</dbReference>
<dbReference type="AlphaFoldDB" id="A0AAP2E4C4"/>
<comment type="similarity">
    <text evidence="1">Belongs to the transferase hexapeptide repeat family.</text>
</comment>
<proteinExistence type="inferred from homology"/>
<dbReference type="GO" id="GO:0008374">
    <property type="term" value="F:O-acyltransferase activity"/>
    <property type="evidence" value="ECO:0007669"/>
    <property type="project" value="TreeGrafter"/>
</dbReference>
<accession>A0AAP2E4C4</accession>
<dbReference type="EMBL" id="JAHESE010000046">
    <property type="protein sequence ID" value="MBT1711969.1"/>
    <property type="molecule type" value="Genomic_DNA"/>
</dbReference>
<dbReference type="Proteomes" id="UP001319080">
    <property type="component" value="Unassembled WGS sequence"/>
</dbReference>
<sequence length="194" mass="21144">MKTEKEKMVAGELYYALDPELVADRRRAKQLLHRLNITEYVVGPGALAVLRELMPNTHPSLYIEPPFQCDYGYNIYCGENVYFNVQCTILDVMRVTIGSNVMFGPGAQLYTATHPLDAMLRRTQEFARPITIGDDCWIGGGAIVCPGVTIGDRCVIGAGAVVTRDVPSDSLAVGNPARVVRNLTANGTLPTDPS</sequence>
<evidence type="ECO:0000313" key="8">
    <source>
        <dbReference type="Proteomes" id="UP001319080"/>
    </source>
</evidence>
<dbReference type="PANTHER" id="PTHR23416:SF23">
    <property type="entry name" value="ACETYLTRANSFERASE C18B11.09C-RELATED"/>
    <property type="match status" value="1"/>
</dbReference>
<evidence type="ECO:0000256" key="3">
    <source>
        <dbReference type="ARBA" id="ARBA00023315"/>
    </source>
</evidence>
<dbReference type="Gene3D" id="2.160.10.10">
    <property type="entry name" value="Hexapeptide repeat proteins"/>
    <property type="match status" value="1"/>
</dbReference>
<evidence type="ECO:0000256" key="1">
    <source>
        <dbReference type="ARBA" id="ARBA00007274"/>
    </source>
</evidence>
<keyword evidence="3" id="KW-0012">Acyltransferase</keyword>
<dbReference type="RefSeq" id="WP_254087537.1">
    <property type="nucleotide sequence ID" value="NZ_JAHESE010000046.1"/>
</dbReference>
<name>A0AAP2E4C4_9BACT</name>
<protein>
    <recommendedName>
        <fullName evidence="5">Nodulation protein L</fullName>
    </recommendedName>
</protein>
<dbReference type="InterPro" id="IPR011004">
    <property type="entry name" value="Trimer_LpxA-like_sf"/>
</dbReference>
<evidence type="ECO:0000256" key="5">
    <source>
        <dbReference type="ARBA" id="ARBA00067695"/>
    </source>
</evidence>
<keyword evidence="2" id="KW-0808">Transferase</keyword>
<dbReference type="SMART" id="SM01266">
    <property type="entry name" value="Mac"/>
    <property type="match status" value="1"/>
</dbReference>